<dbReference type="RefSeq" id="WP_083732441.1">
    <property type="nucleotide sequence ID" value="NZ_CP017641.1"/>
</dbReference>
<feature type="transmembrane region" description="Helical" evidence="5">
    <location>
        <begin position="46"/>
        <end position="64"/>
    </location>
</feature>
<sequence>MAFSFFVVSVAAIVVICGLATCSLLTGKFEFWPPPNLHCWQYRTFWALFRIFVICLVATCILDFHGLAEPALAQAAIGLGLAVIGFGAAFAITFGLGWRTAHGDSDKLKTTGAYAWSRNPIYVASLVGMAGAGFFVHSTLVYILLSLWAIAYMVVPFLEEAWLEDHFGDSFREYKSRVNRFFGRRL</sequence>
<dbReference type="KEGG" id="fmr:Fuma_06108"/>
<accession>A0A1P8WQX0</accession>
<dbReference type="InterPro" id="IPR007318">
    <property type="entry name" value="Phopholipid_MeTrfase"/>
</dbReference>
<evidence type="ECO:0000313" key="6">
    <source>
        <dbReference type="EMBL" id="APZ96439.1"/>
    </source>
</evidence>
<dbReference type="Pfam" id="PF04191">
    <property type="entry name" value="PEMT"/>
    <property type="match status" value="1"/>
</dbReference>
<evidence type="ECO:0000313" key="7">
    <source>
        <dbReference type="Proteomes" id="UP000187735"/>
    </source>
</evidence>
<dbReference type="Gene3D" id="1.20.120.1630">
    <property type="match status" value="1"/>
</dbReference>
<name>A0A1P8WQX0_9PLAN</name>
<evidence type="ECO:0000256" key="1">
    <source>
        <dbReference type="ARBA" id="ARBA00004127"/>
    </source>
</evidence>
<comment type="subcellular location">
    <subcellularLocation>
        <location evidence="1">Endomembrane system</location>
        <topology evidence="1">Multi-pass membrane protein</topology>
    </subcellularLocation>
</comment>
<feature type="transmembrane region" description="Helical" evidence="5">
    <location>
        <begin position="76"/>
        <end position="101"/>
    </location>
</feature>
<evidence type="ECO:0000256" key="3">
    <source>
        <dbReference type="ARBA" id="ARBA00022989"/>
    </source>
</evidence>
<proteinExistence type="predicted"/>
<keyword evidence="3 5" id="KW-1133">Transmembrane helix</keyword>
<dbReference type="GO" id="GO:0012505">
    <property type="term" value="C:endomembrane system"/>
    <property type="evidence" value="ECO:0007669"/>
    <property type="project" value="UniProtKB-SubCell"/>
</dbReference>
<dbReference type="OrthoDB" id="211732at2"/>
<evidence type="ECO:0000256" key="5">
    <source>
        <dbReference type="SAM" id="Phobius"/>
    </source>
</evidence>
<feature type="transmembrane region" description="Helical" evidence="5">
    <location>
        <begin position="121"/>
        <end position="145"/>
    </location>
</feature>
<reference evidence="6 7" key="1">
    <citation type="journal article" date="2016" name="Front. Microbiol.">
        <title>Fuerstia marisgermanicae gen. nov., sp. nov., an Unusual Member of the Phylum Planctomycetes from the German Wadden Sea.</title>
        <authorList>
            <person name="Kohn T."/>
            <person name="Heuer A."/>
            <person name="Jogler M."/>
            <person name="Vollmers J."/>
            <person name="Boedeker C."/>
            <person name="Bunk B."/>
            <person name="Rast P."/>
            <person name="Borchert D."/>
            <person name="Glockner I."/>
            <person name="Freese H.M."/>
            <person name="Klenk H.P."/>
            <person name="Overmann J."/>
            <person name="Kaster A.K."/>
            <person name="Rohde M."/>
            <person name="Wiegand S."/>
            <person name="Jogler C."/>
        </authorList>
    </citation>
    <scope>NUCLEOTIDE SEQUENCE [LARGE SCALE GENOMIC DNA]</scope>
    <source>
        <strain evidence="6 7">NH11</strain>
    </source>
</reference>
<keyword evidence="7" id="KW-1185">Reference proteome</keyword>
<gene>
    <name evidence="6" type="ORF">Fuma_06108</name>
</gene>
<organism evidence="6 7">
    <name type="scientific">Fuerstiella marisgermanici</name>
    <dbReference type="NCBI Taxonomy" id="1891926"/>
    <lineage>
        <taxon>Bacteria</taxon>
        <taxon>Pseudomonadati</taxon>
        <taxon>Planctomycetota</taxon>
        <taxon>Planctomycetia</taxon>
        <taxon>Planctomycetales</taxon>
        <taxon>Planctomycetaceae</taxon>
        <taxon>Fuerstiella</taxon>
    </lineage>
</organism>
<evidence type="ECO:0008006" key="8">
    <source>
        <dbReference type="Google" id="ProtNLM"/>
    </source>
</evidence>
<protein>
    <recommendedName>
        <fullName evidence="8">Isoprenylcysteine carboxylmethyltransferase family protein</fullName>
    </recommendedName>
</protein>
<evidence type="ECO:0000256" key="2">
    <source>
        <dbReference type="ARBA" id="ARBA00022692"/>
    </source>
</evidence>
<keyword evidence="2 5" id="KW-0812">Transmembrane</keyword>
<dbReference type="EMBL" id="CP017641">
    <property type="protein sequence ID" value="APZ96439.1"/>
    <property type="molecule type" value="Genomic_DNA"/>
</dbReference>
<keyword evidence="4 5" id="KW-0472">Membrane</keyword>
<dbReference type="Proteomes" id="UP000187735">
    <property type="component" value="Chromosome"/>
</dbReference>
<dbReference type="AlphaFoldDB" id="A0A1P8WQX0"/>
<evidence type="ECO:0000256" key="4">
    <source>
        <dbReference type="ARBA" id="ARBA00023136"/>
    </source>
</evidence>
<dbReference type="STRING" id="1891926.Fuma_06108"/>